<evidence type="ECO:0000313" key="1">
    <source>
        <dbReference type="EMBL" id="TYG86396.1"/>
    </source>
</evidence>
<gene>
    <name evidence="1" type="ORF">ES288_A13G131100v1</name>
</gene>
<name>A0A5D2DZ43_GOSDA</name>
<organism evidence="1 2">
    <name type="scientific">Gossypium darwinii</name>
    <name type="common">Darwin's cotton</name>
    <name type="synonym">Gossypium barbadense var. darwinii</name>
    <dbReference type="NCBI Taxonomy" id="34276"/>
    <lineage>
        <taxon>Eukaryota</taxon>
        <taxon>Viridiplantae</taxon>
        <taxon>Streptophyta</taxon>
        <taxon>Embryophyta</taxon>
        <taxon>Tracheophyta</taxon>
        <taxon>Spermatophyta</taxon>
        <taxon>Magnoliopsida</taxon>
        <taxon>eudicotyledons</taxon>
        <taxon>Gunneridae</taxon>
        <taxon>Pentapetalae</taxon>
        <taxon>rosids</taxon>
        <taxon>malvids</taxon>
        <taxon>Malvales</taxon>
        <taxon>Malvaceae</taxon>
        <taxon>Malvoideae</taxon>
        <taxon>Gossypium</taxon>
    </lineage>
</organism>
<dbReference type="Proteomes" id="UP000323506">
    <property type="component" value="Chromosome A13"/>
</dbReference>
<dbReference type="AlphaFoldDB" id="A0A5D2DZ43"/>
<feature type="non-terminal residue" evidence="1">
    <location>
        <position position="1"/>
    </location>
</feature>
<evidence type="ECO:0000313" key="2">
    <source>
        <dbReference type="Proteomes" id="UP000323506"/>
    </source>
</evidence>
<protein>
    <submittedName>
        <fullName evidence="1">Uncharacterized protein</fullName>
    </submittedName>
</protein>
<accession>A0A5D2DZ43</accession>
<proteinExistence type="predicted"/>
<sequence>NSQQNQNSRTLSLAPSFLLPLSSPTTSICLLSSAIASTAPGDIRFVNFRMIVRELPSTSIALNPSCNPSFSA</sequence>
<keyword evidence="2" id="KW-1185">Reference proteome</keyword>
<reference evidence="1 2" key="1">
    <citation type="submission" date="2019-06" db="EMBL/GenBank/DDBJ databases">
        <title>WGS assembly of Gossypium darwinii.</title>
        <authorList>
            <person name="Chen Z.J."/>
            <person name="Sreedasyam A."/>
            <person name="Ando A."/>
            <person name="Song Q."/>
            <person name="De L."/>
            <person name="Hulse-Kemp A."/>
            <person name="Ding M."/>
            <person name="Ye W."/>
            <person name="Kirkbride R."/>
            <person name="Jenkins J."/>
            <person name="Plott C."/>
            <person name="Lovell J."/>
            <person name="Lin Y.-M."/>
            <person name="Vaughn R."/>
            <person name="Liu B."/>
            <person name="Li W."/>
            <person name="Simpson S."/>
            <person name="Scheffler B."/>
            <person name="Saski C."/>
            <person name="Grover C."/>
            <person name="Hu G."/>
            <person name="Conover J."/>
            <person name="Carlson J."/>
            <person name="Shu S."/>
            <person name="Boston L."/>
            <person name="Williams M."/>
            <person name="Peterson D."/>
            <person name="Mcgee K."/>
            <person name="Jones D."/>
            <person name="Wendel J."/>
            <person name="Stelly D."/>
            <person name="Grimwood J."/>
            <person name="Schmutz J."/>
        </authorList>
    </citation>
    <scope>NUCLEOTIDE SEQUENCE [LARGE SCALE GENOMIC DNA]</scope>
    <source>
        <strain evidence="1">1808015.09</strain>
    </source>
</reference>
<dbReference type="EMBL" id="CM017700">
    <property type="protein sequence ID" value="TYG86396.1"/>
    <property type="molecule type" value="Genomic_DNA"/>
</dbReference>